<dbReference type="GO" id="GO:0005777">
    <property type="term" value="C:peroxisome"/>
    <property type="evidence" value="ECO:0007669"/>
    <property type="project" value="UniProtKB-SubCell"/>
</dbReference>
<accession>A0A7E4VC02</accession>
<dbReference type="AlphaFoldDB" id="A0A7E4VC02"/>
<keyword evidence="3" id="KW-0576">Peroxisome</keyword>
<sequence>KIVVAQLSDRSKKLPSNLPSGITRFDEVLSANPKALTEVKIDVKKDVLILPYSSGTTGPPKGVKISHEQFSTLVTVTAFHSAKHIYGALNPNREVASENVLLSLPFSFMYGCSMLQMSLVLGQTVIVMHHFDEEVYLQSIQDYKIHFLFLLPPISIMLANSPNVDKYDLSSVEGALSSGAPASADICYKAINRLPNLKGIYQGYGMTETSGFCAFPVIDKTNSVTAHSGVILPNYEMKLVDSDGVVVPFGEPGELLLRAPAMMLGYLGRPEATASAFADGWYKTGNNVKVGIYKHLKVSGDLARIDDNCYVHIICRLKEVIKTQGWQVAPAELEDILLSHLEIVDAGVIGISWDDGDEVPFAFVVRKNNNLSKDDVHEFVNGKVAEYKRLRGGIKFVDAIPKSVTGKILRKTLADMYKNLI</sequence>
<dbReference type="Pfam" id="PF13193">
    <property type="entry name" value="AMP-binding_C"/>
    <property type="match status" value="1"/>
</dbReference>
<dbReference type="WBParaSite" id="Pan_g1846.t2">
    <property type="protein sequence ID" value="Pan_g1846.t2"/>
    <property type="gene ID" value="Pan_g1846"/>
</dbReference>
<evidence type="ECO:0000259" key="5">
    <source>
        <dbReference type="Pfam" id="PF13193"/>
    </source>
</evidence>
<dbReference type="Pfam" id="PF00501">
    <property type="entry name" value="AMP-binding"/>
    <property type="match status" value="1"/>
</dbReference>
<name>A0A7E4VC02_PANRE</name>
<dbReference type="Gene3D" id="3.30.300.30">
    <property type="match status" value="1"/>
</dbReference>
<feature type="domain" description="AMP-binding enzyme C-terminal" evidence="5">
    <location>
        <begin position="332"/>
        <end position="407"/>
    </location>
</feature>
<evidence type="ECO:0000256" key="3">
    <source>
        <dbReference type="ARBA" id="ARBA00023140"/>
    </source>
</evidence>
<dbReference type="FunFam" id="3.30.300.30:FF:000007">
    <property type="entry name" value="4-coumarate--CoA ligase 2"/>
    <property type="match status" value="1"/>
</dbReference>
<reference evidence="6" key="1">
    <citation type="journal article" date="2013" name="Genetics">
        <title>The draft genome and transcriptome of Panagrellus redivivus are shaped by the harsh demands of a free-living lifestyle.</title>
        <authorList>
            <person name="Srinivasan J."/>
            <person name="Dillman A.R."/>
            <person name="Macchietto M.G."/>
            <person name="Heikkinen L."/>
            <person name="Lakso M."/>
            <person name="Fracchia K.M."/>
            <person name="Antoshechkin I."/>
            <person name="Mortazavi A."/>
            <person name="Wong G."/>
            <person name="Sternberg P.W."/>
        </authorList>
    </citation>
    <scope>NUCLEOTIDE SEQUENCE [LARGE SCALE GENOMIC DNA]</scope>
    <source>
        <strain evidence="6">MT8872</strain>
    </source>
</reference>
<dbReference type="PANTHER" id="PTHR24096">
    <property type="entry name" value="LONG-CHAIN-FATTY-ACID--COA LIGASE"/>
    <property type="match status" value="1"/>
</dbReference>
<keyword evidence="6" id="KW-1185">Reference proteome</keyword>
<dbReference type="PANTHER" id="PTHR24096:SF422">
    <property type="entry name" value="BCDNA.GH02901"/>
    <property type="match status" value="1"/>
</dbReference>
<evidence type="ECO:0000256" key="1">
    <source>
        <dbReference type="ARBA" id="ARBA00004275"/>
    </source>
</evidence>
<evidence type="ECO:0000313" key="7">
    <source>
        <dbReference type="WBParaSite" id="Pan_g1846.t2"/>
    </source>
</evidence>
<reference evidence="7" key="2">
    <citation type="submission" date="2020-10" db="UniProtKB">
        <authorList>
            <consortium name="WormBaseParasite"/>
        </authorList>
    </citation>
    <scope>IDENTIFICATION</scope>
</reference>
<dbReference type="SUPFAM" id="SSF56801">
    <property type="entry name" value="Acetyl-CoA synthetase-like"/>
    <property type="match status" value="1"/>
</dbReference>
<evidence type="ECO:0000313" key="6">
    <source>
        <dbReference type="Proteomes" id="UP000492821"/>
    </source>
</evidence>
<dbReference type="GO" id="GO:0016405">
    <property type="term" value="F:CoA-ligase activity"/>
    <property type="evidence" value="ECO:0007669"/>
    <property type="project" value="TreeGrafter"/>
</dbReference>
<feature type="domain" description="AMP-dependent synthetase/ligase" evidence="4">
    <location>
        <begin position="37"/>
        <end position="267"/>
    </location>
</feature>
<proteinExistence type="inferred from homology"/>
<evidence type="ECO:0000259" key="4">
    <source>
        <dbReference type="Pfam" id="PF00501"/>
    </source>
</evidence>
<dbReference type="InterPro" id="IPR025110">
    <property type="entry name" value="AMP-bd_C"/>
</dbReference>
<organism evidence="6 7">
    <name type="scientific">Panagrellus redivivus</name>
    <name type="common">Microworm</name>
    <dbReference type="NCBI Taxonomy" id="6233"/>
    <lineage>
        <taxon>Eukaryota</taxon>
        <taxon>Metazoa</taxon>
        <taxon>Ecdysozoa</taxon>
        <taxon>Nematoda</taxon>
        <taxon>Chromadorea</taxon>
        <taxon>Rhabditida</taxon>
        <taxon>Tylenchina</taxon>
        <taxon>Panagrolaimomorpha</taxon>
        <taxon>Panagrolaimoidea</taxon>
        <taxon>Panagrolaimidae</taxon>
        <taxon>Panagrellus</taxon>
    </lineage>
</organism>
<comment type="similarity">
    <text evidence="2">Belongs to the ATP-dependent AMP-binding enzyme family.</text>
</comment>
<protein>
    <submittedName>
        <fullName evidence="7">AMP-binding domain-containing protein</fullName>
    </submittedName>
</protein>
<dbReference type="PROSITE" id="PS00455">
    <property type="entry name" value="AMP_BINDING"/>
    <property type="match status" value="1"/>
</dbReference>
<dbReference type="InterPro" id="IPR000873">
    <property type="entry name" value="AMP-dep_synth/lig_dom"/>
</dbReference>
<dbReference type="Proteomes" id="UP000492821">
    <property type="component" value="Unassembled WGS sequence"/>
</dbReference>
<comment type="subcellular location">
    <subcellularLocation>
        <location evidence="1">Peroxisome</location>
    </subcellularLocation>
</comment>
<evidence type="ECO:0000256" key="2">
    <source>
        <dbReference type="ARBA" id="ARBA00006432"/>
    </source>
</evidence>
<dbReference type="InterPro" id="IPR045851">
    <property type="entry name" value="AMP-bd_C_sf"/>
</dbReference>
<dbReference type="InterPro" id="IPR042099">
    <property type="entry name" value="ANL_N_sf"/>
</dbReference>
<dbReference type="Gene3D" id="3.40.50.12780">
    <property type="entry name" value="N-terminal domain of ligase-like"/>
    <property type="match status" value="1"/>
</dbReference>
<dbReference type="InterPro" id="IPR020845">
    <property type="entry name" value="AMP-binding_CS"/>
</dbReference>